<name>A0ABW6RMD7_9ACTN</name>
<feature type="transmembrane region" description="Helical" evidence="1">
    <location>
        <begin position="228"/>
        <end position="247"/>
    </location>
</feature>
<organism evidence="3 4">
    <name type="scientific">Streptomyces flavidovirens</name>
    <dbReference type="NCBI Taxonomy" id="67298"/>
    <lineage>
        <taxon>Bacteria</taxon>
        <taxon>Bacillati</taxon>
        <taxon>Actinomycetota</taxon>
        <taxon>Actinomycetes</taxon>
        <taxon>Kitasatosporales</taxon>
        <taxon>Streptomycetaceae</taxon>
        <taxon>Streptomyces</taxon>
    </lineage>
</organism>
<evidence type="ECO:0000256" key="1">
    <source>
        <dbReference type="SAM" id="Phobius"/>
    </source>
</evidence>
<evidence type="ECO:0000313" key="3">
    <source>
        <dbReference type="EMBL" id="MFF3341762.1"/>
    </source>
</evidence>
<feature type="transmembrane region" description="Helical" evidence="1">
    <location>
        <begin position="53"/>
        <end position="74"/>
    </location>
</feature>
<reference evidence="3 4" key="1">
    <citation type="submission" date="2024-10" db="EMBL/GenBank/DDBJ databases">
        <title>The Natural Products Discovery Center: Release of the First 8490 Sequenced Strains for Exploring Actinobacteria Biosynthetic Diversity.</title>
        <authorList>
            <person name="Kalkreuter E."/>
            <person name="Kautsar S.A."/>
            <person name="Yang D."/>
            <person name="Bader C.D."/>
            <person name="Teijaro C.N."/>
            <person name="Fluegel L."/>
            <person name="Davis C.M."/>
            <person name="Simpson J.R."/>
            <person name="Lauterbach L."/>
            <person name="Steele A.D."/>
            <person name="Gui C."/>
            <person name="Meng S."/>
            <person name="Li G."/>
            <person name="Viehrig K."/>
            <person name="Ye F."/>
            <person name="Su P."/>
            <person name="Kiefer A.F."/>
            <person name="Nichols A."/>
            <person name="Cepeda A.J."/>
            <person name="Yan W."/>
            <person name="Fan B."/>
            <person name="Jiang Y."/>
            <person name="Adhikari A."/>
            <person name="Zheng C.-J."/>
            <person name="Schuster L."/>
            <person name="Cowan T.M."/>
            <person name="Smanski M.J."/>
            <person name="Chevrette M.G."/>
            <person name="De Carvalho L.P.S."/>
            <person name="Shen B."/>
        </authorList>
    </citation>
    <scope>NUCLEOTIDE SEQUENCE [LARGE SCALE GENOMIC DNA]</scope>
    <source>
        <strain evidence="3 4">NPDC003029</strain>
    </source>
</reference>
<proteinExistence type="predicted"/>
<dbReference type="Pfam" id="PF14219">
    <property type="entry name" value="DUF4328"/>
    <property type="match status" value="1"/>
</dbReference>
<feature type="transmembrane region" description="Helical" evidence="1">
    <location>
        <begin position="111"/>
        <end position="128"/>
    </location>
</feature>
<evidence type="ECO:0000313" key="4">
    <source>
        <dbReference type="Proteomes" id="UP001601976"/>
    </source>
</evidence>
<comment type="caution">
    <text evidence="3">The sequence shown here is derived from an EMBL/GenBank/DDBJ whole genome shotgun (WGS) entry which is preliminary data.</text>
</comment>
<dbReference type="EMBL" id="JBIAPK010000007">
    <property type="protein sequence ID" value="MFF3341762.1"/>
    <property type="molecule type" value="Genomic_DNA"/>
</dbReference>
<sequence>MLCAHCGTEKVTTGEGLCDGCVIAAPNSEPLPHARAVPLSAGPAPVPRSPVGLSYAVTALLCAIVAADCFALFVSFRARGQWGALASEGFSSIATAELERTENLLVWSSQLYAPVLVATAVVFLVWFFRVRRNAEVFAPDLQRRGPGWAIGTWFIPFANFWMPRGVAVDIWAASRRDPYGLETAKREPKLVLDLWWTAWVASLLYGRFAVKIYEQAEAPAAIRDALDQLIVADLLDIAAAVLAILFVRALTRMQHLKATAGPAGVADLTTERPVVGRM</sequence>
<feature type="domain" description="DUF4328" evidence="2">
    <location>
        <begin position="94"/>
        <end position="252"/>
    </location>
</feature>
<gene>
    <name evidence="3" type="ORF">ACFYWW_24050</name>
</gene>
<keyword evidence="4" id="KW-1185">Reference proteome</keyword>
<keyword evidence="1" id="KW-0472">Membrane</keyword>
<dbReference type="InterPro" id="IPR025565">
    <property type="entry name" value="DUF4328"/>
</dbReference>
<feature type="transmembrane region" description="Helical" evidence="1">
    <location>
        <begin position="148"/>
        <end position="170"/>
    </location>
</feature>
<feature type="transmembrane region" description="Helical" evidence="1">
    <location>
        <begin position="190"/>
        <end position="208"/>
    </location>
</feature>
<accession>A0ABW6RMD7</accession>
<evidence type="ECO:0000259" key="2">
    <source>
        <dbReference type="Pfam" id="PF14219"/>
    </source>
</evidence>
<keyword evidence="1" id="KW-1133">Transmembrane helix</keyword>
<dbReference type="Proteomes" id="UP001601976">
    <property type="component" value="Unassembled WGS sequence"/>
</dbReference>
<protein>
    <submittedName>
        <fullName evidence="3">DUF4328 domain-containing protein</fullName>
    </submittedName>
</protein>
<dbReference type="RefSeq" id="WP_355726086.1">
    <property type="nucleotide sequence ID" value="NZ_JBEXNP010000026.1"/>
</dbReference>
<keyword evidence="1" id="KW-0812">Transmembrane</keyword>